<dbReference type="SUPFAM" id="SSF54373">
    <property type="entry name" value="FAD-linked reductases, C-terminal domain"/>
    <property type="match status" value="1"/>
</dbReference>
<gene>
    <name evidence="14" type="ORF">C6P46_006742</name>
</gene>
<proteinExistence type="inferred from homology"/>
<keyword evidence="5 11" id="KW-0285">Flavoprotein</keyword>
<evidence type="ECO:0000256" key="8">
    <source>
        <dbReference type="ARBA" id="ARBA00023133"/>
    </source>
</evidence>
<accession>A0A9P6VVK1</accession>
<dbReference type="Gene3D" id="3.50.50.60">
    <property type="entry name" value="FAD/NAD(P)-binding domain"/>
    <property type="match status" value="1"/>
</dbReference>
<feature type="region of interest" description="Disordered" evidence="12">
    <location>
        <begin position="29"/>
        <end position="48"/>
    </location>
</feature>
<keyword evidence="15" id="KW-1185">Reference proteome</keyword>
<keyword evidence="8 11" id="KW-0350">Heme biosynthesis</keyword>
<evidence type="ECO:0000256" key="12">
    <source>
        <dbReference type="SAM" id="MobiDB-lite"/>
    </source>
</evidence>
<comment type="similarity">
    <text evidence="3 11">Belongs to the protoporphyrinogen/coproporphyrinogen oxidase family. Protoporphyrinogen oxidase subfamily.</text>
</comment>
<comment type="pathway">
    <text evidence="2 11">Porphyrin-containing compound metabolism; protoporphyrin-IX biosynthesis; protoporphyrin-IX from protoporphyrinogen-IX: step 1/1.</text>
</comment>
<comment type="function">
    <text evidence="1 11">Catalyzes the 6-electron oxidation of protoporphyrinogen-IX to form protoporphyrin-IX.</text>
</comment>
<evidence type="ECO:0000256" key="7">
    <source>
        <dbReference type="ARBA" id="ARBA00023002"/>
    </source>
</evidence>
<evidence type="ECO:0000256" key="9">
    <source>
        <dbReference type="ARBA" id="ARBA00023244"/>
    </source>
</evidence>
<evidence type="ECO:0000313" key="14">
    <source>
        <dbReference type="EMBL" id="KAG0656996.1"/>
    </source>
</evidence>
<comment type="cofactor">
    <cofactor evidence="11">
        <name>FAD</name>
        <dbReference type="ChEBI" id="CHEBI:57692"/>
    </cofactor>
    <text evidence="11">Binds 1 FAD per subunit.</text>
</comment>
<dbReference type="InterPro" id="IPR004572">
    <property type="entry name" value="Protoporphyrinogen_oxidase"/>
</dbReference>
<evidence type="ECO:0000313" key="15">
    <source>
        <dbReference type="Proteomes" id="UP000777482"/>
    </source>
</evidence>
<keyword evidence="9 11" id="KW-0627">Porphyrin biosynthesis</keyword>
<evidence type="ECO:0000256" key="4">
    <source>
        <dbReference type="ARBA" id="ARBA00012867"/>
    </source>
</evidence>
<evidence type="ECO:0000256" key="6">
    <source>
        <dbReference type="ARBA" id="ARBA00022827"/>
    </source>
</evidence>
<keyword evidence="7 11" id="KW-0560">Oxidoreductase</keyword>
<keyword evidence="6 11" id="KW-0274">FAD</keyword>
<dbReference type="InterPro" id="IPR050464">
    <property type="entry name" value="Zeta_carotene_desat/Oxidored"/>
</dbReference>
<sequence length="607" mass="66540">MSAHGRLVRARRSCLASLPSSWLPTFAPPLASHRHGVTTQTSATRAGNETTTLAIVGAGLSGLSTAHHYLRQLSPRRRSNTRIVILDKQHRVGGWCRAVRIPSQDADDHAHHHKRRKDSSLVFETGPRSIRPAHDVGLASEILVVPKSAPSAKNRYLYTPPKLTLLPSSLSTAFKSVFTTPLIRRVLPSLLLEPFRPRSPLHDKDPTGGDESVDAFFSRRFGPTLANEMISAMIHGIYAGDTRRLSVRAVFPQLWEAEREWGSVVLAGLLGGWARRRGWKPKSPWRLQAEQDASEMERIKIGLASRHAEGGHRLVHALEHASVWGLRGGIETLTDRLRTTLEQQGVEFWLGNDQGAVESVEKVDEGGWRITTASGTRLDATQLVTTVPQILPAELSPPLMPSATVSVINLSFPAPNPATNSPPLFPRGFGYLIPRTVPIEQNPHRALGVIFDSDVQPEVDSSHEQGLIKVSLLLGGSYWLDQHPPPSPTHDELVRAALETLQLHFPATRFPDPIHAFSHTHRDCIPQVAPNSLPSFRAFGERLKREENGSVAVVGGGFSAVGVNGCVKSAWEVGSAMAELRNGDVRRDEAGQVVARTVKTGTEMWEL</sequence>
<dbReference type="InterPro" id="IPR002937">
    <property type="entry name" value="Amino_oxidase"/>
</dbReference>
<evidence type="ECO:0000259" key="13">
    <source>
        <dbReference type="Pfam" id="PF01593"/>
    </source>
</evidence>
<protein>
    <recommendedName>
        <fullName evidence="4 11">Protoporphyrinogen oxidase</fullName>
        <ecNumber evidence="4 11">1.3.3.4</ecNumber>
    </recommendedName>
</protein>
<dbReference type="EC" id="1.3.3.4" evidence="4 11"/>
<evidence type="ECO:0000256" key="2">
    <source>
        <dbReference type="ARBA" id="ARBA00005073"/>
    </source>
</evidence>
<dbReference type="GO" id="GO:0005743">
    <property type="term" value="C:mitochondrial inner membrane"/>
    <property type="evidence" value="ECO:0007669"/>
    <property type="project" value="UniProtKB-SubCell"/>
</dbReference>
<comment type="subcellular location">
    <subcellularLocation>
        <location evidence="11">Mitochondrion inner membrane</location>
    </subcellularLocation>
</comment>
<evidence type="ECO:0000256" key="1">
    <source>
        <dbReference type="ARBA" id="ARBA00002600"/>
    </source>
</evidence>
<dbReference type="SUPFAM" id="SSF51905">
    <property type="entry name" value="FAD/NAD(P)-binding domain"/>
    <property type="match status" value="1"/>
</dbReference>
<feature type="compositionally biased region" description="Polar residues" evidence="12">
    <location>
        <begin position="37"/>
        <end position="48"/>
    </location>
</feature>
<dbReference type="GO" id="GO:0006782">
    <property type="term" value="P:protoporphyrinogen IX biosynthetic process"/>
    <property type="evidence" value="ECO:0007669"/>
    <property type="project" value="UniProtKB-UniRule"/>
</dbReference>
<dbReference type="PANTHER" id="PTHR42923">
    <property type="entry name" value="PROTOPORPHYRINOGEN OXIDASE"/>
    <property type="match status" value="1"/>
</dbReference>
<dbReference type="OrthoDB" id="438553at2759"/>
<dbReference type="AlphaFoldDB" id="A0A9P6VVK1"/>
<comment type="caution">
    <text evidence="14">The sequence shown here is derived from an EMBL/GenBank/DDBJ whole genome shotgun (WGS) entry which is preliminary data.</text>
</comment>
<dbReference type="InterPro" id="IPR036188">
    <property type="entry name" value="FAD/NAD-bd_sf"/>
</dbReference>
<reference evidence="14 15" key="1">
    <citation type="submission" date="2020-11" db="EMBL/GenBank/DDBJ databases">
        <title>Kefir isolates.</title>
        <authorList>
            <person name="Marcisauskas S."/>
            <person name="Kim Y."/>
            <person name="Blasche S."/>
        </authorList>
    </citation>
    <scope>NUCLEOTIDE SEQUENCE [LARGE SCALE GENOMIC DNA]</scope>
    <source>
        <strain evidence="14 15">KR</strain>
    </source>
</reference>
<evidence type="ECO:0000256" key="11">
    <source>
        <dbReference type="RuleBase" id="RU367069"/>
    </source>
</evidence>
<dbReference type="Proteomes" id="UP000777482">
    <property type="component" value="Unassembled WGS sequence"/>
</dbReference>
<evidence type="ECO:0000256" key="10">
    <source>
        <dbReference type="ARBA" id="ARBA00047554"/>
    </source>
</evidence>
<dbReference type="EMBL" id="PUHQ01000088">
    <property type="protein sequence ID" value="KAG0656996.1"/>
    <property type="molecule type" value="Genomic_DNA"/>
</dbReference>
<evidence type="ECO:0000256" key="5">
    <source>
        <dbReference type="ARBA" id="ARBA00022630"/>
    </source>
</evidence>
<name>A0A9P6VVK1_RHOMI</name>
<organism evidence="14 15">
    <name type="scientific">Rhodotorula mucilaginosa</name>
    <name type="common">Yeast</name>
    <name type="synonym">Rhodotorula rubra</name>
    <dbReference type="NCBI Taxonomy" id="5537"/>
    <lineage>
        <taxon>Eukaryota</taxon>
        <taxon>Fungi</taxon>
        <taxon>Dikarya</taxon>
        <taxon>Basidiomycota</taxon>
        <taxon>Pucciniomycotina</taxon>
        <taxon>Microbotryomycetes</taxon>
        <taxon>Sporidiobolales</taxon>
        <taxon>Sporidiobolaceae</taxon>
        <taxon>Rhodotorula</taxon>
    </lineage>
</organism>
<dbReference type="GO" id="GO:0004729">
    <property type="term" value="F:oxygen-dependent protoporphyrinogen oxidase activity"/>
    <property type="evidence" value="ECO:0007669"/>
    <property type="project" value="UniProtKB-UniRule"/>
</dbReference>
<dbReference type="Pfam" id="PF01593">
    <property type="entry name" value="Amino_oxidase"/>
    <property type="match status" value="1"/>
</dbReference>
<comment type="catalytic activity">
    <reaction evidence="10 11">
        <text>protoporphyrinogen IX + 3 O2 = protoporphyrin IX + 3 H2O2</text>
        <dbReference type="Rhea" id="RHEA:25576"/>
        <dbReference type="ChEBI" id="CHEBI:15379"/>
        <dbReference type="ChEBI" id="CHEBI:16240"/>
        <dbReference type="ChEBI" id="CHEBI:57306"/>
        <dbReference type="ChEBI" id="CHEBI:57307"/>
        <dbReference type="EC" id="1.3.3.4"/>
    </reaction>
</comment>
<dbReference type="PANTHER" id="PTHR42923:SF3">
    <property type="entry name" value="PROTOPORPHYRINOGEN OXIDASE"/>
    <property type="match status" value="1"/>
</dbReference>
<evidence type="ECO:0000256" key="3">
    <source>
        <dbReference type="ARBA" id="ARBA00010551"/>
    </source>
</evidence>
<feature type="domain" description="Amine oxidase" evidence="13">
    <location>
        <begin position="60"/>
        <end position="572"/>
    </location>
</feature>
<dbReference type="NCBIfam" id="TIGR00562">
    <property type="entry name" value="proto_IX_ox"/>
    <property type="match status" value="1"/>
</dbReference>